<name>A0A1T5C4Y3_9BACT</name>
<dbReference type="AlphaFoldDB" id="A0A1T5C4Y3"/>
<feature type="domain" description="DUF3858" evidence="3">
    <location>
        <begin position="484"/>
        <end position="582"/>
    </location>
</feature>
<dbReference type="Pfam" id="PF01841">
    <property type="entry name" value="Transglut_core"/>
    <property type="match status" value="1"/>
</dbReference>
<reference evidence="5" key="1">
    <citation type="submission" date="2017-02" db="EMBL/GenBank/DDBJ databases">
        <authorList>
            <person name="Varghese N."/>
            <person name="Submissions S."/>
        </authorList>
    </citation>
    <scope>NUCLEOTIDE SEQUENCE [LARGE SCALE GENOMIC DNA]</scope>
    <source>
        <strain evidence="5">DSM 24967</strain>
    </source>
</reference>
<dbReference type="Pfam" id="PF12970">
    <property type="entry name" value="DUF3858"/>
    <property type="match status" value="1"/>
</dbReference>
<feature type="domain" description="Transglutaminase-like" evidence="1">
    <location>
        <begin position="258"/>
        <end position="336"/>
    </location>
</feature>
<dbReference type="Pfam" id="PF12969">
    <property type="entry name" value="DUF3857"/>
    <property type="match status" value="1"/>
</dbReference>
<evidence type="ECO:0000259" key="3">
    <source>
        <dbReference type="Pfam" id="PF12970"/>
    </source>
</evidence>
<feature type="domain" description="DUF3857" evidence="2">
    <location>
        <begin position="43"/>
        <end position="212"/>
    </location>
</feature>
<dbReference type="InterPro" id="IPR038765">
    <property type="entry name" value="Papain-like_cys_pep_sf"/>
</dbReference>
<dbReference type="InterPro" id="IPR002931">
    <property type="entry name" value="Transglutaminase-like"/>
</dbReference>
<evidence type="ECO:0000313" key="5">
    <source>
        <dbReference type="Proteomes" id="UP000190852"/>
    </source>
</evidence>
<keyword evidence="5" id="KW-1185">Reference proteome</keyword>
<dbReference type="SUPFAM" id="SSF54001">
    <property type="entry name" value="Cysteine proteinases"/>
    <property type="match status" value="1"/>
</dbReference>
<dbReference type="Gene3D" id="3.10.620.30">
    <property type="match status" value="1"/>
</dbReference>
<dbReference type="Proteomes" id="UP000190852">
    <property type="component" value="Unassembled WGS sequence"/>
</dbReference>
<dbReference type="InterPro" id="IPR024618">
    <property type="entry name" value="DUF3857"/>
</dbReference>
<dbReference type="EMBL" id="FUYQ01000010">
    <property type="protein sequence ID" value="SKB54451.1"/>
    <property type="molecule type" value="Genomic_DNA"/>
</dbReference>
<evidence type="ECO:0000259" key="2">
    <source>
        <dbReference type="Pfam" id="PF12969"/>
    </source>
</evidence>
<evidence type="ECO:0000259" key="1">
    <source>
        <dbReference type="Pfam" id="PF01841"/>
    </source>
</evidence>
<accession>A0A1T5C4Y3</accession>
<dbReference type="Gene3D" id="2.60.40.3140">
    <property type="match status" value="1"/>
</dbReference>
<protein>
    <submittedName>
        <fullName evidence="4">Transglutaminase-like superfamily protein</fullName>
    </submittedName>
</protein>
<sequence length="585" mass="65985">MHTINNKGILLSIFLIIALFCHASVPSEANFIRLEKTFKLNSDGSQEFRCNKILKIHSHPAMNSTYGETFIVYNPAYQKLIIHSSYTKMVDGTIVKTPDNAFNEVLPRYASGATAYNNLKEMVVTHTGLELGATIYLDYSIITNSDRNQQLDIKEILQESSPVDECKITIIAPKDKHLSYQITGLSYLKTIQKKHIEGDQKIFSCQLSNIPAASQELYQPENNPMTPTLWLSGYPSFKDALSNIKKELSKVRALESETFAQFITENLTDDKSKAIAIIDHVINGISLTPVPLDNIGNNVREADEVLRSTYGTEVEKANLLAIMLKAVDLPAEIIAVTPKYVNVDNCGLKAVKEWLVKTSLNGNERYISVKTISASLIPFQGSMYRASTLDGNILDIPDRKAVLNCTYDIIISTSQADVKTKIKADSELFPIDFQAYVKQWTGSNNAQVTNYNNGIFTIEFTTTNRISNKDEYFTYKLPEIPFSSRVLNSKRNQPLEIPYLSDVLNDYHISLSDGIELQSILRIKTINNSVGTFDIETKTQNSSISIKKKYEIKKQLIYPNEYQLFRTLNNENEVNQGKELIFEIK</sequence>
<proteinExistence type="predicted"/>
<organism evidence="4 5">
    <name type="scientific">Parabacteroides chartae</name>
    <dbReference type="NCBI Taxonomy" id="1037355"/>
    <lineage>
        <taxon>Bacteria</taxon>
        <taxon>Pseudomonadati</taxon>
        <taxon>Bacteroidota</taxon>
        <taxon>Bacteroidia</taxon>
        <taxon>Bacteroidales</taxon>
        <taxon>Tannerellaceae</taxon>
        <taxon>Parabacteroides</taxon>
    </lineage>
</organism>
<evidence type="ECO:0000313" key="4">
    <source>
        <dbReference type="EMBL" id="SKB54451.1"/>
    </source>
</evidence>
<dbReference type="InterPro" id="IPR024544">
    <property type="entry name" value="DUF3858"/>
</dbReference>
<gene>
    <name evidence="4" type="ORF">SAMN05660349_01684</name>
</gene>
<dbReference type="Gene3D" id="2.60.120.1130">
    <property type="match status" value="1"/>
</dbReference>